<organism evidence="1">
    <name type="scientific">Sylvanvirus sp</name>
    <dbReference type="NCBI Taxonomy" id="2487774"/>
    <lineage>
        <taxon>Viruses</taxon>
    </lineage>
</organism>
<gene>
    <name evidence="1" type="ORF">Sylvanvirus19_11</name>
</gene>
<evidence type="ECO:0000313" key="1">
    <source>
        <dbReference type="EMBL" id="AYV87028.1"/>
    </source>
</evidence>
<accession>A0A3G5AIQ3</accession>
<protein>
    <submittedName>
        <fullName evidence="1">Uncharacterized protein</fullName>
    </submittedName>
</protein>
<dbReference type="EMBL" id="MK072525">
    <property type="protein sequence ID" value="AYV87028.1"/>
    <property type="molecule type" value="Genomic_DNA"/>
</dbReference>
<proteinExistence type="predicted"/>
<reference evidence="1" key="1">
    <citation type="submission" date="2018-10" db="EMBL/GenBank/DDBJ databases">
        <title>Hidden diversity of soil giant viruses.</title>
        <authorList>
            <person name="Schulz F."/>
            <person name="Alteio L."/>
            <person name="Goudeau D."/>
            <person name="Ryan E.M."/>
            <person name="Malmstrom R.R."/>
            <person name="Blanchard J."/>
            <person name="Woyke T."/>
        </authorList>
    </citation>
    <scope>NUCLEOTIDE SEQUENCE</scope>
    <source>
        <strain evidence="1">SYV1</strain>
    </source>
</reference>
<sequence>MLRTPSTDRPRRIGNVTLRSTNLQPERAPVASLVSDIQSSVLQKCPLWNQILQTPCRVTLDDRRYGILSSTLYFQGGVGRETISAIPLEHRQYQVTYSILHNVLTQVAREQNICVQGSIHVYVVERIHSVLDNNNNNNNRYNQRRVQRRQYPVEHVVPSASSIDLGSLSDSCIHSKLIYVPVTITWLHSDSDPIPCYACPSHATALIIDPSLKTIELIDSNGTAPTYYGVVAAWIGSEITKNPQFIGYQFLSDTTTAPHWGFQTNTELEMCSYFSALYVCLRMYCPSISSQQLYDALVQIPRRQMYDLLSQFHCFLLDYAYDHNILQAASQLVNSMKSVYGILINARYHSISPERAARYWQYFNVALELASSDVRKAVSYLKQITRRLRNVNS</sequence>
<name>A0A3G5AIQ3_9VIRU</name>